<gene>
    <name evidence="1" type="ORF">PC117_g24478</name>
</gene>
<dbReference type="EMBL" id="RCMK01001656">
    <property type="protein sequence ID" value="KAG2890329.1"/>
    <property type="molecule type" value="Genomic_DNA"/>
</dbReference>
<dbReference type="Proteomes" id="UP000736787">
    <property type="component" value="Unassembled WGS sequence"/>
</dbReference>
<name>A0A8T1AYJ7_9STRA</name>
<evidence type="ECO:0000313" key="1">
    <source>
        <dbReference type="EMBL" id="KAG2890329.1"/>
    </source>
</evidence>
<dbReference type="AlphaFoldDB" id="A0A8T1AYJ7"/>
<organism evidence="1 2">
    <name type="scientific">Phytophthora cactorum</name>
    <dbReference type="NCBI Taxonomy" id="29920"/>
    <lineage>
        <taxon>Eukaryota</taxon>
        <taxon>Sar</taxon>
        <taxon>Stramenopiles</taxon>
        <taxon>Oomycota</taxon>
        <taxon>Peronosporomycetes</taxon>
        <taxon>Peronosporales</taxon>
        <taxon>Peronosporaceae</taxon>
        <taxon>Phytophthora</taxon>
    </lineage>
</organism>
<accession>A0A8T1AYJ7</accession>
<reference evidence="1" key="1">
    <citation type="submission" date="2018-10" db="EMBL/GenBank/DDBJ databases">
        <title>Effector identification in a new, highly contiguous assembly of the strawberry crown rot pathogen Phytophthora cactorum.</title>
        <authorList>
            <person name="Armitage A.D."/>
            <person name="Nellist C.F."/>
            <person name="Bates H."/>
            <person name="Vickerstaff R.J."/>
            <person name="Harrison R.J."/>
        </authorList>
    </citation>
    <scope>NUCLEOTIDE SEQUENCE</scope>
    <source>
        <strain evidence="1">4040</strain>
    </source>
</reference>
<proteinExistence type="predicted"/>
<evidence type="ECO:0000313" key="2">
    <source>
        <dbReference type="Proteomes" id="UP000736787"/>
    </source>
</evidence>
<comment type="caution">
    <text evidence="1">The sequence shown here is derived from an EMBL/GenBank/DDBJ whole genome shotgun (WGS) entry which is preliminary data.</text>
</comment>
<sequence length="69" mass="7475">MHVPPPRSGVARLVLNQFWIAAGPPQDTRQAECVVTGGGEVVAPATFKKNFKRLILILKLSVLLLVVGR</sequence>
<protein>
    <submittedName>
        <fullName evidence="1">Uncharacterized protein</fullName>
    </submittedName>
</protein>